<reference evidence="2 3" key="1">
    <citation type="submission" date="2024-09" db="EMBL/GenBank/DDBJ databases">
        <authorList>
            <person name="Sun Q."/>
            <person name="Mori K."/>
        </authorList>
    </citation>
    <scope>NUCLEOTIDE SEQUENCE [LARGE SCALE GENOMIC DNA]</scope>
    <source>
        <strain evidence="2 3">CGMCC 1.12926</strain>
    </source>
</reference>
<organism evidence="2 3">
    <name type="scientific">Flavobacterium procerum</name>
    <dbReference type="NCBI Taxonomy" id="1455569"/>
    <lineage>
        <taxon>Bacteria</taxon>
        <taxon>Pseudomonadati</taxon>
        <taxon>Bacteroidota</taxon>
        <taxon>Flavobacteriia</taxon>
        <taxon>Flavobacteriales</taxon>
        <taxon>Flavobacteriaceae</taxon>
        <taxon>Flavobacterium</taxon>
    </lineage>
</organism>
<proteinExistence type="predicted"/>
<dbReference type="EMBL" id="JBHLYW010000008">
    <property type="protein sequence ID" value="MFC0077460.1"/>
    <property type="molecule type" value="Genomic_DNA"/>
</dbReference>
<keyword evidence="3" id="KW-1185">Reference proteome</keyword>
<gene>
    <name evidence="2" type="ORF">ACFFLS_10440</name>
</gene>
<evidence type="ECO:0000313" key="2">
    <source>
        <dbReference type="EMBL" id="MFC0077460.1"/>
    </source>
</evidence>
<dbReference type="Proteomes" id="UP001589734">
    <property type="component" value="Unassembled WGS sequence"/>
</dbReference>
<feature type="signal peptide" evidence="1">
    <location>
        <begin position="1"/>
        <end position="25"/>
    </location>
</feature>
<sequence>MKYKEYVIRGMIGCFLLIGALRANAQTLGQDAEGNSSIVVPAATFNLDISNSTVAVFSINKEFAKKEFTTGMKNICESDLENALENVLKNNCTVFKNEDCMEKCFKSKLDKRAWIWGADVKGGIKDGLGTIFSGEKVASAVSVGGLIGWKRSWVSLRKGGASSIIAAKNVENLHRNRIDSINKGMKELQEAVKNQTGCYQCVQEPNTAGSDAYIISYERNLQNINNFKKMGIGELTNLEEKELYLKTIKDLDSRVDLNLKKLTILSQLKDSPGKLADLNKKLLIEKNPANRKEIQRQILEITKFLADCSQNNLTVENLKNEIYIDFLSVKQKIKIVYPDDKFVEPFEKSAWDSASQKLKKDVEKNEIEVAYIKKATNAESDTKEIKLLKEKYKKLIEEYEYQKTINEKLDDLNTTKDKNVSINSFLLYLRPSVKGDAYKYDLANDSTLVADRFVDRKFNGYTIELGSTYNFRTYNYIGLSTSINYTNNISALTTTTYKLEKQDTSITDGEFTTSEEIKALSGTFDSYMRYDLNFDYVYLMPMKESAESEKNSAIYLSVNPYLRHRIYDKSDKLKNNTILGLGLHAYNSADNKLMGGLFVQTTDLFGNHAGDDSSLGKRIVFGIIAKYSITGLKVEKKAN</sequence>
<accession>A0ABV6BPT2</accession>
<evidence type="ECO:0000256" key="1">
    <source>
        <dbReference type="SAM" id="SignalP"/>
    </source>
</evidence>
<feature type="chain" id="PRO_5045612272" evidence="1">
    <location>
        <begin position="26"/>
        <end position="639"/>
    </location>
</feature>
<comment type="caution">
    <text evidence="2">The sequence shown here is derived from an EMBL/GenBank/DDBJ whole genome shotgun (WGS) entry which is preliminary data.</text>
</comment>
<protein>
    <submittedName>
        <fullName evidence="2">Uncharacterized protein</fullName>
    </submittedName>
</protein>
<evidence type="ECO:0000313" key="3">
    <source>
        <dbReference type="Proteomes" id="UP001589734"/>
    </source>
</evidence>
<keyword evidence="1" id="KW-0732">Signal</keyword>
<name>A0ABV6BPT2_9FLAO</name>
<dbReference type="RefSeq" id="WP_379685000.1">
    <property type="nucleotide sequence ID" value="NZ_JBHLYW010000008.1"/>
</dbReference>